<keyword evidence="3" id="KW-1003">Cell membrane</keyword>
<dbReference type="Proteomes" id="UP000294641">
    <property type="component" value="Unassembled WGS sequence"/>
</dbReference>
<feature type="transmembrane region" description="Helical" evidence="9">
    <location>
        <begin position="233"/>
        <end position="257"/>
    </location>
</feature>
<feature type="domain" description="ABC transmembrane type-1" evidence="11">
    <location>
        <begin position="19"/>
        <end position="300"/>
    </location>
</feature>
<dbReference type="FunFam" id="3.40.50.300:FF:000854">
    <property type="entry name" value="Multidrug ABC transporter ATP-binding protein"/>
    <property type="match status" value="1"/>
</dbReference>
<dbReference type="SUPFAM" id="SSF52540">
    <property type="entry name" value="P-loop containing nucleoside triphosphate hydrolases"/>
    <property type="match status" value="1"/>
</dbReference>
<evidence type="ECO:0000256" key="8">
    <source>
        <dbReference type="ARBA" id="ARBA00023136"/>
    </source>
</evidence>
<reference evidence="13 15" key="2">
    <citation type="submission" date="2019-03" db="EMBL/GenBank/DDBJ databases">
        <title>Genomic Encyclopedia of Type Strains, Phase IV (KMG-IV): sequencing the most valuable type-strain genomes for metagenomic binning, comparative biology and taxonomic classification.</title>
        <authorList>
            <person name="Goeker M."/>
        </authorList>
    </citation>
    <scope>NUCLEOTIDE SEQUENCE [LARGE SCALE GENOMIC DNA]</scope>
    <source>
        <strain evidence="13 15">DSM 20580</strain>
    </source>
</reference>
<sequence>MKWLQSWAMKEKGVLVGNIIFSLFISFAIIIQSAMIVKVVDAVFINKNSFQSLLPLFGILIGAIVLRVLFNSWNNYLGVKMSMRVKKKVRQALLRKWEKNPLQSSMKGQAGSKVTMLVEMIDQLESFYRDYMPQVIKSIIVPIVLLVAVTMTHFYSGLILLFTAPLIPVAYIIVGMQTQKKSEKQLMELSNFSGKFLDLVQGLQTLKLFGQGKKQRDELEKSNRTFQKSTMGILKVAFASTFFIELVVTLGIGLIAIEIAYQMITFETMHFAEAFFILAIAPEFYNSIKDLGSAFHTGRGSMAAAEVIEKELNTQDQPVQWGEGTLRELPKLEIKNGQFSYDEHFTMKDLNFVIEPKSRVAIIGPTGQGKSTLLNILSGVYELEQGEIFINDKLRSHYSQDQWFSGMSYISQNPYLFTGTVAENIAMAQGEFDENRMAESIKLAQLDQWVESLPNGVHTKIGEGGRALSGGEKQRVAIARAFYKQPKIVFFDEPTMGLDLQTEQLLQNAMDAFAKTTTMVTVAHRLHTIVNADQIIVVNKGCIEMIGTHTQLQKESTLYREMIGGEQYEGTH</sequence>
<keyword evidence="2" id="KW-0813">Transport</keyword>
<dbReference type="PANTHER" id="PTHR24221">
    <property type="entry name" value="ATP-BINDING CASSETTE SUB-FAMILY B"/>
    <property type="match status" value="1"/>
</dbReference>
<evidence type="ECO:0000256" key="6">
    <source>
        <dbReference type="ARBA" id="ARBA00022840"/>
    </source>
</evidence>
<organism evidence="12 14">
    <name type="scientific">Kurthia zopfii</name>
    <dbReference type="NCBI Taxonomy" id="1650"/>
    <lineage>
        <taxon>Bacteria</taxon>
        <taxon>Bacillati</taxon>
        <taxon>Bacillota</taxon>
        <taxon>Bacilli</taxon>
        <taxon>Bacillales</taxon>
        <taxon>Caryophanaceae</taxon>
        <taxon>Kurthia</taxon>
    </lineage>
</organism>
<dbReference type="PROSITE" id="PS50893">
    <property type="entry name" value="ABC_TRANSPORTER_2"/>
    <property type="match status" value="1"/>
</dbReference>
<keyword evidence="4 9" id="KW-0812">Transmembrane</keyword>
<dbReference type="NCBIfam" id="TIGR02857">
    <property type="entry name" value="CydD"/>
    <property type="match status" value="1"/>
</dbReference>
<evidence type="ECO:0000256" key="4">
    <source>
        <dbReference type="ARBA" id="ARBA00022692"/>
    </source>
</evidence>
<feature type="transmembrane region" description="Helical" evidence="9">
    <location>
        <begin position="12"/>
        <end position="36"/>
    </location>
</feature>
<dbReference type="Gene3D" id="1.20.1560.10">
    <property type="entry name" value="ABC transporter type 1, transmembrane domain"/>
    <property type="match status" value="1"/>
</dbReference>
<dbReference type="GO" id="GO:0016887">
    <property type="term" value="F:ATP hydrolysis activity"/>
    <property type="evidence" value="ECO:0007669"/>
    <property type="project" value="InterPro"/>
</dbReference>
<dbReference type="InterPro" id="IPR003439">
    <property type="entry name" value="ABC_transporter-like_ATP-bd"/>
</dbReference>
<dbReference type="GO" id="GO:0034040">
    <property type="term" value="F:ATPase-coupled lipid transmembrane transporter activity"/>
    <property type="evidence" value="ECO:0007669"/>
    <property type="project" value="TreeGrafter"/>
</dbReference>
<evidence type="ECO:0000259" key="11">
    <source>
        <dbReference type="PROSITE" id="PS50929"/>
    </source>
</evidence>
<dbReference type="PANTHER" id="PTHR24221:SF261">
    <property type="entry name" value="GLUTATHIONE_L-CYSTEINE TRANSPORT SYSTEM ATP-BINDING_PERMEASE PROTEIN CYDD"/>
    <property type="match status" value="1"/>
</dbReference>
<dbReference type="OrthoDB" id="9806127at2"/>
<evidence type="ECO:0000313" key="12">
    <source>
        <dbReference type="EMBL" id="STX10991.1"/>
    </source>
</evidence>
<feature type="domain" description="ABC transporter" evidence="10">
    <location>
        <begin position="332"/>
        <end position="565"/>
    </location>
</feature>
<dbReference type="InterPro" id="IPR014216">
    <property type="entry name" value="ABC_transptr_CydD"/>
</dbReference>
<feature type="transmembrane region" description="Helical" evidence="9">
    <location>
        <begin position="135"/>
        <end position="152"/>
    </location>
</feature>
<protein>
    <submittedName>
        <fullName evidence="13">ATP-binding cassette subfamily C protein CydD</fullName>
    </submittedName>
    <submittedName>
        <fullName evidence="12">ATP-binding/permease protein CydD</fullName>
    </submittedName>
</protein>
<keyword evidence="6 12" id="KW-0067">ATP-binding</keyword>
<evidence type="ECO:0000256" key="9">
    <source>
        <dbReference type="SAM" id="Phobius"/>
    </source>
</evidence>
<keyword evidence="5" id="KW-0547">Nucleotide-binding</keyword>
<dbReference type="GO" id="GO:0042883">
    <property type="term" value="P:cysteine transport"/>
    <property type="evidence" value="ECO:0007669"/>
    <property type="project" value="InterPro"/>
</dbReference>
<dbReference type="RefSeq" id="WP_109350603.1">
    <property type="nucleotide sequence ID" value="NZ_BJUE01000045.1"/>
</dbReference>
<dbReference type="InterPro" id="IPR039421">
    <property type="entry name" value="Type_1_exporter"/>
</dbReference>
<evidence type="ECO:0000256" key="2">
    <source>
        <dbReference type="ARBA" id="ARBA00022448"/>
    </source>
</evidence>
<evidence type="ECO:0000256" key="7">
    <source>
        <dbReference type="ARBA" id="ARBA00022989"/>
    </source>
</evidence>
<keyword evidence="15" id="KW-1185">Reference proteome</keyword>
<dbReference type="InterPro" id="IPR011527">
    <property type="entry name" value="ABC1_TM_dom"/>
</dbReference>
<reference evidence="12 14" key="1">
    <citation type="submission" date="2018-06" db="EMBL/GenBank/DDBJ databases">
        <authorList>
            <consortium name="Pathogen Informatics"/>
            <person name="Doyle S."/>
        </authorList>
    </citation>
    <scope>NUCLEOTIDE SEQUENCE [LARGE SCALE GENOMIC DNA]</scope>
    <source>
        <strain evidence="12 14">NCTC10597</strain>
    </source>
</reference>
<dbReference type="EMBL" id="UGNP01000001">
    <property type="protein sequence ID" value="STX10991.1"/>
    <property type="molecule type" value="Genomic_DNA"/>
</dbReference>
<name>A0A8B4QE14_9BACL</name>
<evidence type="ECO:0000256" key="5">
    <source>
        <dbReference type="ARBA" id="ARBA00022741"/>
    </source>
</evidence>
<dbReference type="PROSITE" id="PS00211">
    <property type="entry name" value="ABC_TRANSPORTER_1"/>
    <property type="match status" value="1"/>
</dbReference>
<comment type="caution">
    <text evidence="12">The sequence shown here is derived from an EMBL/GenBank/DDBJ whole genome shotgun (WGS) entry which is preliminary data.</text>
</comment>
<dbReference type="Gene3D" id="3.40.50.300">
    <property type="entry name" value="P-loop containing nucleotide triphosphate hydrolases"/>
    <property type="match status" value="1"/>
</dbReference>
<evidence type="ECO:0000313" key="15">
    <source>
        <dbReference type="Proteomes" id="UP000294641"/>
    </source>
</evidence>
<dbReference type="EMBL" id="SNZG01000039">
    <property type="protein sequence ID" value="TDR34375.1"/>
    <property type="molecule type" value="Genomic_DNA"/>
</dbReference>
<dbReference type="CDD" id="cd18584">
    <property type="entry name" value="ABC_6TM_AarD_CydD"/>
    <property type="match status" value="1"/>
</dbReference>
<dbReference type="InterPro" id="IPR003593">
    <property type="entry name" value="AAA+_ATPase"/>
</dbReference>
<dbReference type="InterPro" id="IPR036640">
    <property type="entry name" value="ABC1_TM_sf"/>
</dbReference>
<dbReference type="InterPro" id="IPR017871">
    <property type="entry name" value="ABC_transporter-like_CS"/>
</dbReference>
<dbReference type="AlphaFoldDB" id="A0A8B4QE14"/>
<evidence type="ECO:0000313" key="13">
    <source>
        <dbReference type="EMBL" id="TDR34375.1"/>
    </source>
</evidence>
<feature type="transmembrane region" description="Helical" evidence="9">
    <location>
        <begin position="158"/>
        <end position="176"/>
    </location>
</feature>
<feature type="transmembrane region" description="Helical" evidence="9">
    <location>
        <begin position="56"/>
        <end position="77"/>
    </location>
</feature>
<proteinExistence type="predicted"/>
<dbReference type="SMART" id="SM00382">
    <property type="entry name" value="AAA"/>
    <property type="match status" value="1"/>
</dbReference>
<accession>A0A8B4QE14</accession>
<evidence type="ECO:0000256" key="1">
    <source>
        <dbReference type="ARBA" id="ARBA00004651"/>
    </source>
</evidence>
<dbReference type="GO" id="GO:0005524">
    <property type="term" value="F:ATP binding"/>
    <property type="evidence" value="ECO:0007669"/>
    <property type="project" value="UniProtKB-KW"/>
</dbReference>
<dbReference type="Pfam" id="PF00005">
    <property type="entry name" value="ABC_tran"/>
    <property type="match status" value="1"/>
</dbReference>
<gene>
    <name evidence="12" type="primary">cydD</name>
    <name evidence="13" type="ORF">DFR61_13910</name>
    <name evidence="12" type="ORF">NCTC10597_02785</name>
</gene>
<dbReference type="PROSITE" id="PS50929">
    <property type="entry name" value="ABC_TM1F"/>
    <property type="match status" value="1"/>
</dbReference>
<comment type="subcellular location">
    <subcellularLocation>
        <location evidence="1">Cell membrane</location>
        <topology evidence="1">Multi-pass membrane protein</topology>
    </subcellularLocation>
</comment>
<dbReference type="Pfam" id="PF00664">
    <property type="entry name" value="ABC_membrane"/>
    <property type="match status" value="1"/>
</dbReference>
<dbReference type="Proteomes" id="UP000254330">
    <property type="component" value="Unassembled WGS sequence"/>
</dbReference>
<dbReference type="GO" id="GO:0140359">
    <property type="term" value="F:ABC-type transporter activity"/>
    <property type="evidence" value="ECO:0007669"/>
    <property type="project" value="InterPro"/>
</dbReference>
<dbReference type="GO" id="GO:0005886">
    <property type="term" value="C:plasma membrane"/>
    <property type="evidence" value="ECO:0007669"/>
    <property type="project" value="UniProtKB-SubCell"/>
</dbReference>
<keyword evidence="8 9" id="KW-0472">Membrane</keyword>
<dbReference type="SUPFAM" id="SSF90123">
    <property type="entry name" value="ABC transporter transmembrane region"/>
    <property type="match status" value="1"/>
</dbReference>
<evidence type="ECO:0000256" key="3">
    <source>
        <dbReference type="ARBA" id="ARBA00022475"/>
    </source>
</evidence>
<evidence type="ECO:0000259" key="10">
    <source>
        <dbReference type="PROSITE" id="PS50893"/>
    </source>
</evidence>
<dbReference type="InterPro" id="IPR027417">
    <property type="entry name" value="P-loop_NTPase"/>
</dbReference>
<evidence type="ECO:0000313" key="14">
    <source>
        <dbReference type="Proteomes" id="UP000254330"/>
    </source>
</evidence>
<keyword evidence="7 9" id="KW-1133">Transmembrane helix</keyword>